<dbReference type="EMBL" id="DVJN01000261">
    <property type="protein sequence ID" value="HIS94037.1"/>
    <property type="molecule type" value="Genomic_DNA"/>
</dbReference>
<gene>
    <name evidence="2" type="ORF">IAA84_13580</name>
</gene>
<dbReference type="AlphaFoldDB" id="A0A9D1G2Z7"/>
<dbReference type="InterPro" id="IPR000683">
    <property type="entry name" value="Gfo/Idh/MocA-like_OxRdtase_N"/>
</dbReference>
<comment type="caution">
    <text evidence="2">The sequence shown here is derived from an EMBL/GenBank/DDBJ whole genome shotgun (WGS) entry which is preliminary data.</text>
</comment>
<evidence type="ECO:0000259" key="1">
    <source>
        <dbReference type="Pfam" id="PF01408"/>
    </source>
</evidence>
<dbReference type="Proteomes" id="UP000824140">
    <property type="component" value="Unassembled WGS sequence"/>
</dbReference>
<organism evidence="2 3">
    <name type="scientific">Candidatus Alectryocaccomicrobium excrementavium</name>
    <dbReference type="NCBI Taxonomy" id="2840668"/>
    <lineage>
        <taxon>Bacteria</taxon>
        <taxon>Bacillati</taxon>
        <taxon>Bacillota</taxon>
        <taxon>Clostridia</taxon>
        <taxon>Candidatus Alectryocaccomicrobium</taxon>
    </lineage>
</organism>
<reference evidence="2" key="2">
    <citation type="journal article" date="2021" name="PeerJ">
        <title>Extensive microbial diversity within the chicken gut microbiome revealed by metagenomics and culture.</title>
        <authorList>
            <person name="Gilroy R."/>
            <person name="Ravi A."/>
            <person name="Getino M."/>
            <person name="Pursley I."/>
            <person name="Horton D.L."/>
            <person name="Alikhan N.F."/>
            <person name="Baker D."/>
            <person name="Gharbi K."/>
            <person name="Hall N."/>
            <person name="Watson M."/>
            <person name="Adriaenssens E.M."/>
            <person name="Foster-Nyarko E."/>
            <person name="Jarju S."/>
            <person name="Secka A."/>
            <person name="Antonio M."/>
            <person name="Oren A."/>
            <person name="Chaudhuri R.R."/>
            <person name="La Ragione R."/>
            <person name="Hildebrand F."/>
            <person name="Pallen M.J."/>
        </authorList>
    </citation>
    <scope>NUCLEOTIDE SEQUENCE</scope>
    <source>
        <strain evidence="2">13766</strain>
    </source>
</reference>
<dbReference type="GO" id="GO:0000166">
    <property type="term" value="F:nucleotide binding"/>
    <property type="evidence" value="ECO:0007669"/>
    <property type="project" value="InterPro"/>
</dbReference>
<dbReference type="Pfam" id="PF01408">
    <property type="entry name" value="GFO_IDH_MocA"/>
    <property type="match status" value="1"/>
</dbReference>
<proteinExistence type="predicted"/>
<name>A0A9D1G2Z7_9FIRM</name>
<dbReference type="InterPro" id="IPR036291">
    <property type="entry name" value="NAD(P)-bd_dom_sf"/>
</dbReference>
<reference evidence="2" key="1">
    <citation type="submission" date="2020-10" db="EMBL/GenBank/DDBJ databases">
        <authorList>
            <person name="Gilroy R."/>
        </authorList>
    </citation>
    <scope>NUCLEOTIDE SEQUENCE</scope>
    <source>
        <strain evidence="2">13766</strain>
    </source>
</reference>
<evidence type="ECO:0000313" key="3">
    <source>
        <dbReference type="Proteomes" id="UP000824140"/>
    </source>
</evidence>
<accession>A0A9D1G2Z7</accession>
<protein>
    <submittedName>
        <fullName evidence="2">Gfo/Idh/MocA family oxidoreductase</fullName>
    </submittedName>
</protein>
<feature type="domain" description="Gfo/Idh/MocA-like oxidoreductase N-terminal" evidence="1">
    <location>
        <begin position="47"/>
        <end position="123"/>
    </location>
</feature>
<sequence length="274" mass="30476">MKIGFVDYYLDEWHANNYPQWIRETSGGEMEVSLAFGLIDSPIGGRTSAQWCADMGIPQAKSIEEVVETCDAIVVLSPDNCEMHEQLCQLPLRSGKPVYVDKTFAPDGETARRIFAIAGESHTPCYSTSALRYAEEYQGLKGIRAISTWGPNEFETYSIHQLEPVMMLMGVDAARVMYLPGEGWYTLAIEFADGRKATITGFAHGSPFLANVEMEAGAKLIEVKSDYFHRFIEHMVAFFRNPQLAVPHAETLRIMDVRGAGLKAIAAPGTWVRV</sequence>
<dbReference type="Gene3D" id="3.40.50.720">
    <property type="entry name" value="NAD(P)-binding Rossmann-like Domain"/>
    <property type="match status" value="1"/>
</dbReference>
<evidence type="ECO:0000313" key="2">
    <source>
        <dbReference type="EMBL" id="HIS94037.1"/>
    </source>
</evidence>
<dbReference type="SUPFAM" id="SSF51735">
    <property type="entry name" value="NAD(P)-binding Rossmann-fold domains"/>
    <property type="match status" value="1"/>
</dbReference>